<dbReference type="AlphaFoldDB" id="A0A5P1E970"/>
<reference evidence="2" key="1">
    <citation type="journal article" date="2017" name="Nat. Commun.">
        <title>The asparagus genome sheds light on the origin and evolution of a young Y chromosome.</title>
        <authorList>
            <person name="Harkess A."/>
            <person name="Zhou J."/>
            <person name="Xu C."/>
            <person name="Bowers J.E."/>
            <person name="Van der Hulst R."/>
            <person name="Ayyampalayam S."/>
            <person name="Mercati F."/>
            <person name="Riccardi P."/>
            <person name="McKain M.R."/>
            <person name="Kakrana A."/>
            <person name="Tang H."/>
            <person name="Ray J."/>
            <person name="Groenendijk J."/>
            <person name="Arikit S."/>
            <person name="Mathioni S.M."/>
            <person name="Nakano M."/>
            <person name="Shan H."/>
            <person name="Telgmann-Rauber A."/>
            <person name="Kanno A."/>
            <person name="Yue Z."/>
            <person name="Chen H."/>
            <person name="Li W."/>
            <person name="Chen Y."/>
            <person name="Xu X."/>
            <person name="Zhang Y."/>
            <person name="Luo S."/>
            <person name="Chen H."/>
            <person name="Gao J."/>
            <person name="Mao Z."/>
            <person name="Pires J.C."/>
            <person name="Luo M."/>
            <person name="Kudrna D."/>
            <person name="Wing R.A."/>
            <person name="Meyers B.C."/>
            <person name="Yi K."/>
            <person name="Kong H."/>
            <person name="Lavrijsen P."/>
            <person name="Sunseri F."/>
            <person name="Falavigna A."/>
            <person name="Ye Y."/>
            <person name="Leebens-Mack J.H."/>
            <person name="Chen G."/>
        </authorList>
    </citation>
    <scope>NUCLEOTIDE SEQUENCE [LARGE SCALE GENOMIC DNA]</scope>
    <source>
        <strain evidence="2">cv. DH0086</strain>
    </source>
</reference>
<organism evidence="1 2">
    <name type="scientific">Asparagus officinalis</name>
    <name type="common">Garden asparagus</name>
    <dbReference type="NCBI Taxonomy" id="4686"/>
    <lineage>
        <taxon>Eukaryota</taxon>
        <taxon>Viridiplantae</taxon>
        <taxon>Streptophyta</taxon>
        <taxon>Embryophyta</taxon>
        <taxon>Tracheophyta</taxon>
        <taxon>Spermatophyta</taxon>
        <taxon>Magnoliopsida</taxon>
        <taxon>Liliopsida</taxon>
        <taxon>Asparagales</taxon>
        <taxon>Asparagaceae</taxon>
        <taxon>Asparagoideae</taxon>
        <taxon>Asparagus</taxon>
    </lineage>
</organism>
<dbReference type="EMBL" id="CM007387">
    <property type="protein sequence ID" value="ONK62374.1"/>
    <property type="molecule type" value="Genomic_DNA"/>
</dbReference>
<dbReference type="Proteomes" id="UP000243459">
    <property type="component" value="Chromosome 7"/>
</dbReference>
<evidence type="ECO:0000313" key="2">
    <source>
        <dbReference type="Proteomes" id="UP000243459"/>
    </source>
</evidence>
<dbReference type="Gramene" id="ONK62374">
    <property type="protein sequence ID" value="ONK62374"/>
    <property type="gene ID" value="A4U43_C07F3220"/>
</dbReference>
<evidence type="ECO:0000313" key="1">
    <source>
        <dbReference type="EMBL" id="ONK62374.1"/>
    </source>
</evidence>
<gene>
    <name evidence="1" type="ORF">A4U43_C07F3220</name>
</gene>
<keyword evidence="2" id="KW-1185">Reference proteome</keyword>
<name>A0A5P1E970_ASPOF</name>
<proteinExistence type="predicted"/>
<sequence>MSAFNKSNPAGDRRPKPEYGVLCVFQENRPTLDDDVDPFLESLNNGTAIVLSEPDRYDRLPGPKKVERRVRRCSSMERSRFLKSYTLKKKESAMKKTVKFFARLNPFDDAKEKEL</sequence>
<accession>A0A5P1E970</accession>
<protein>
    <submittedName>
        <fullName evidence="1">Uncharacterized protein</fullName>
    </submittedName>
</protein>